<dbReference type="Pfam" id="PF00672">
    <property type="entry name" value="HAMP"/>
    <property type="match status" value="1"/>
</dbReference>
<dbReference type="Pfam" id="PF00015">
    <property type="entry name" value="MCPsignal"/>
    <property type="match status" value="1"/>
</dbReference>
<dbReference type="PROSITE" id="PS50885">
    <property type="entry name" value="HAMP"/>
    <property type="match status" value="1"/>
</dbReference>
<keyword evidence="7" id="KW-1133">Transmembrane helix</keyword>
<dbReference type="Gene3D" id="1.10.287.950">
    <property type="entry name" value="Methyl-accepting chemotaxis protein"/>
    <property type="match status" value="1"/>
</dbReference>
<evidence type="ECO:0000259" key="10">
    <source>
        <dbReference type="PROSITE" id="PS50192"/>
    </source>
</evidence>
<name>A0A560IX98_9PROT</name>
<feature type="domain" description="T-SNARE coiled-coil homology" evidence="10">
    <location>
        <begin position="591"/>
        <end position="643"/>
    </location>
</feature>
<feature type="chain" id="PRO_5021899849" evidence="8">
    <location>
        <begin position="30"/>
        <end position="685"/>
    </location>
</feature>
<evidence type="ECO:0000256" key="1">
    <source>
        <dbReference type="ARBA" id="ARBA00004429"/>
    </source>
</evidence>
<keyword evidence="6" id="KW-0175">Coiled coil</keyword>
<evidence type="ECO:0000259" key="9">
    <source>
        <dbReference type="PROSITE" id="PS50111"/>
    </source>
</evidence>
<gene>
    <name evidence="12" type="ORF">FBZ92_10445</name>
</gene>
<dbReference type="GO" id="GO:0005886">
    <property type="term" value="C:plasma membrane"/>
    <property type="evidence" value="ECO:0007669"/>
    <property type="project" value="UniProtKB-SubCell"/>
</dbReference>
<dbReference type="SMART" id="SM00283">
    <property type="entry name" value="MA"/>
    <property type="match status" value="1"/>
</dbReference>
<keyword evidence="2" id="KW-1003">Cell membrane</keyword>
<dbReference type="SMART" id="SM00304">
    <property type="entry name" value="HAMP"/>
    <property type="match status" value="1"/>
</dbReference>
<dbReference type="AlphaFoldDB" id="A0A560IX98"/>
<evidence type="ECO:0000256" key="6">
    <source>
        <dbReference type="SAM" id="Coils"/>
    </source>
</evidence>
<feature type="transmembrane region" description="Helical" evidence="7">
    <location>
        <begin position="309"/>
        <end position="335"/>
    </location>
</feature>
<dbReference type="InterPro" id="IPR000727">
    <property type="entry name" value="T_SNARE_dom"/>
</dbReference>
<evidence type="ECO:0000256" key="2">
    <source>
        <dbReference type="ARBA" id="ARBA00022519"/>
    </source>
</evidence>
<evidence type="ECO:0000256" key="7">
    <source>
        <dbReference type="SAM" id="Phobius"/>
    </source>
</evidence>
<evidence type="ECO:0000256" key="5">
    <source>
        <dbReference type="PROSITE-ProRule" id="PRU00284"/>
    </source>
</evidence>
<evidence type="ECO:0000313" key="12">
    <source>
        <dbReference type="EMBL" id="TWB63291.1"/>
    </source>
</evidence>
<evidence type="ECO:0000256" key="4">
    <source>
        <dbReference type="ARBA" id="ARBA00029447"/>
    </source>
</evidence>
<keyword evidence="8" id="KW-0732">Signal</keyword>
<keyword evidence="3 5" id="KW-0807">Transducer</keyword>
<accession>A0A560IX98</accession>
<reference evidence="12 13" key="1">
    <citation type="submission" date="2019-06" db="EMBL/GenBank/DDBJ databases">
        <title>Genomic Encyclopedia of Type Strains, Phase IV (KMG-V): Genome sequencing to study the core and pangenomes of soil and plant-associated prokaryotes.</title>
        <authorList>
            <person name="Whitman W."/>
        </authorList>
    </citation>
    <scope>NUCLEOTIDE SEQUENCE [LARGE SCALE GENOMIC DNA]</scope>
    <source>
        <strain evidence="12 13">BR 11140</strain>
    </source>
</reference>
<dbReference type="PANTHER" id="PTHR32089:SF112">
    <property type="entry name" value="LYSOZYME-LIKE PROTEIN-RELATED"/>
    <property type="match status" value="1"/>
</dbReference>
<evidence type="ECO:0000256" key="8">
    <source>
        <dbReference type="SAM" id="SignalP"/>
    </source>
</evidence>
<feature type="domain" description="HAMP" evidence="11">
    <location>
        <begin position="336"/>
        <end position="389"/>
    </location>
</feature>
<evidence type="ECO:0000256" key="3">
    <source>
        <dbReference type="ARBA" id="ARBA00023224"/>
    </source>
</evidence>
<dbReference type="InterPro" id="IPR013587">
    <property type="entry name" value="Nitrate/nitrite_sensing"/>
</dbReference>
<keyword evidence="7" id="KW-0472">Membrane</keyword>
<evidence type="ECO:0000259" key="11">
    <source>
        <dbReference type="PROSITE" id="PS50885"/>
    </source>
</evidence>
<dbReference type="InterPro" id="IPR003660">
    <property type="entry name" value="HAMP_dom"/>
</dbReference>
<dbReference type="Pfam" id="PF08376">
    <property type="entry name" value="NIT"/>
    <property type="match status" value="1"/>
</dbReference>
<dbReference type="PANTHER" id="PTHR32089">
    <property type="entry name" value="METHYL-ACCEPTING CHEMOTAXIS PROTEIN MCPB"/>
    <property type="match status" value="1"/>
</dbReference>
<feature type="signal peptide" evidence="8">
    <location>
        <begin position="1"/>
        <end position="29"/>
    </location>
</feature>
<keyword evidence="7" id="KW-0812">Transmembrane</keyword>
<dbReference type="InterPro" id="IPR004089">
    <property type="entry name" value="MCPsignal_dom"/>
</dbReference>
<keyword evidence="2" id="KW-0997">Cell inner membrane</keyword>
<sequence>MKIRIKLLSMVGILATLTCLLAIQLAAQAVTNLAAAKRVTLVEAATSTVLEAATLMAKERGLTNVLLSATVLEPAARDAAQAARDDAVRKGDQALSDAEAAGLDVAAARTTLRALEAARLAAWKTVGRAGEGGGGQVRADWFASATQAIEAMLAFKDRIGDALPVSTDTRLLDSLALTGDLAQLSEQVGRERGLLSGALAARNPLSPAQTEALGQAEGAAAQSAAAAVARAARHGPAFVTALAATQGALTELATMRDRIVAASSQGIPYPVDAQTWFKTASDAITRAVAARHAVEDLVRGHIRAFSRAAWLNLLFSLFLAAVCALVVAMTLWVVIRQLLRPLDSLRQVITQFAVRNYAAEVPFRERGDEVGEMAAAIAVLRANAMAADVLAAQQRAEEMAKEARRQRLEAATRDFALSVDRVVHAFSSAEHSLRDAAGSLTTSADDTLALSNSVAGAAEETSANVQTVAAAAEELSLSITEISRQMNQATTTSTTAVREASATRQSMAELASAAQRIGQVVDLIQAIAHQTNLLALNATIEAARAGDAGKGFAVVASEVKALAGQTAQATGEIQAQVEAIQRETAHAVTAIDGIAGTVASMSEITTGVASAVEQQGAATREIARNVQEASVGTRTVSANIAGVRQAADGTGAATGSVISSSDVLGREADTLRTVVNRFLETVKAA</sequence>
<protein>
    <submittedName>
        <fullName evidence="12">Methyl-accepting chemotaxis protein</fullName>
    </submittedName>
</protein>
<organism evidence="12 13">
    <name type="scientific">Nitrospirillum amazonense</name>
    <dbReference type="NCBI Taxonomy" id="28077"/>
    <lineage>
        <taxon>Bacteria</taxon>
        <taxon>Pseudomonadati</taxon>
        <taxon>Pseudomonadota</taxon>
        <taxon>Alphaproteobacteria</taxon>
        <taxon>Rhodospirillales</taxon>
        <taxon>Azospirillaceae</taxon>
        <taxon>Nitrospirillum</taxon>
    </lineage>
</organism>
<comment type="subcellular location">
    <subcellularLocation>
        <location evidence="1">Cell inner membrane</location>
        <topology evidence="1">Multi-pass membrane protein</topology>
    </subcellularLocation>
</comment>
<dbReference type="CDD" id="cd06225">
    <property type="entry name" value="HAMP"/>
    <property type="match status" value="1"/>
</dbReference>
<comment type="similarity">
    <text evidence="4">Belongs to the methyl-accepting chemotaxis (MCP) protein family.</text>
</comment>
<dbReference type="GO" id="GO:0007165">
    <property type="term" value="P:signal transduction"/>
    <property type="evidence" value="ECO:0007669"/>
    <property type="project" value="UniProtKB-KW"/>
</dbReference>
<dbReference type="SUPFAM" id="SSF58104">
    <property type="entry name" value="Methyl-accepting chemotaxis protein (MCP) signaling domain"/>
    <property type="match status" value="1"/>
</dbReference>
<dbReference type="OrthoDB" id="3289104at2"/>
<feature type="domain" description="Methyl-accepting transducer" evidence="9">
    <location>
        <begin position="436"/>
        <end position="665"/>
    </location>
</feature>
<dbReference type="PROSITE" id="PS50192">
    <property type="entry name" value="T_SNARE"/>
    <property type="match status" value="1"/>
</dbReference>
<dbReference type="Gene3D" id="6.10.340.10">
    <property type="match status" value="1"/>
</dbReference>
<dbReference type="PROSITE" id="PS50111">
    <property type="entry name" value="CHEMOTAXIS_TRANSDUC_2"/>
    <property type="match status" value="1"/>
</dbReference>
<feature type="coiled-coil region" evidence="6">
    <location>
        <begin position="386"/>
        <end position="413"/>
    </location>
</feature>
<dbReference type="Proteomes" id="UP000318050">
    <property type="component" value="Unassembled WGS sequence"/>
</dbReference>
<proteinExistence type="inferred from homology"/>
<dbReference type="EMBL" id="VITT01000004">
    <property type="protein sequence ID" value="TWB63291.1"/>
    <property type="molecule type" value="Genomic_DNA"/>
</dbReference>
<comment type="caution">
    <text evidence="12">The sequence shown here is derived from an EMBL/GenBank/DDBJ whole genome shotgun (WGS) entry which is preliminary data.</text>
</comment>
<evidence type="ECO:0000313" key="13">
    <source>
        <dbReference type="Proteomes" id="UP000318050"/>
    </source>
</evidence>